<gene>
    <name evidence="2" type="ORF">WKI68_25890</name>
</gene>
<proteinExistence type="predicted"/>
<protein>
    <recommendedName>
        <fullName evidence="1">Methyltransferase small domain-containing protein</fullName>
    </recommendedName>
</protein>
<dbReference type="SUPFAM" id="SSF53335">
    <property type="entry name" value="S-adenosyl-L-methionine-dependent methyltransferases"/>
    <property type="match status" value="1"/>
</dbReference>
<dbReference type="Gene3D" id="3.40.50.150">
    <property type="entry name" value="Vaccinia Virus protein VP39"/>
    <property type="match status" value="1"/>
</dbReference>
<sequence length="358" mass="37276">MADPLTTDPVTDLTRALERLGLAEFLAGFDDDVPDRRRWAAGVGGLDGVLRTTAGFLLLGEPADLDALPAAVAAAVPELVACALAQEQGGRAQLADVALFRSQGLWLLAEPPSPFPVRHYFGADSVALARRGTYRPGDRVLDLCSGPGFQGLLAAQRGASATLVELLPEVSAAARLNARLNGLAGRTEVRTGDLYASLDAGAGPYDRVIANVPFLPTVSPPGREAPHEGGADGFSVGRRVLDGLPAHLAEGGAAFLTALLLESDGELLSAGELRARSAADGYGLTITLTDRMALDADSDLVQTVVSDHLDTDPQADPAALAAEVTGAFARRGARAARLAYLRADRGMADFRIIEPART</sequence>
<dbReference type="Proteomes" id="UP001382904">
    <property type="component" value="Unassembled WGS sequence"/>
</dbReference>
<evidence type="ECO:0000259" key="1">
    <source>
        <dbReference type="Pfam" id="PF05175"/>
    </source>
</evidence>
<name>A0ABU8U7K0_9ACTN</name>
<reference evidence="2 3" key="1">
    <citation type="submission" date="2024-03" db="EMBL/GenBank/DDBJ databases">
        <title>Novel Streptomyces species of biotechnological and ecological value are a feature of Machair soil.</title>
        <authorList>
            <person name="Prole J.R."/>
            <person name="Goodfellow M."/>
            <person name="Allenby N."/>
            <person name="Ward A.C."/>
        </authorList>
    </citation>
    <scope>NUCLEOTIDE SEQUENCE [LARGE SCALE GENOMIC DNA]</scope>
    <source>
        <strain evidence="2 3">MS1.HAVA.3</strain>
    </source>
</reference>
<comment type="caution">
    <text evidence="2">The sequence shown here is derived from an EMBL/GenBank/DDBJ whole genome shotgun (WGS) entry which is preliminary data.</text>
</comment>
<dbReference type="CDD" id="cd02440">
    <property type="entry name" value="AdoMet_MTases"/>
    <property type="match status" value="1"/>
</dbReference>
<dbReference type="EMBL" id="JBBKAM010000002">
    <property type="protein sequence ID" value="MEJ8643873.1"/>
    <property type="molecule type" value="Genomic_DNA"/>
</dbReference>
<keyword evidence="3" id="KW-1185">Reference proteome</keyword>
<organism evidence="2 3">
    <name type="scientific">Streptomyces caledonius</name>
    <dbReference type="NCBI Taxonomy" id="3134107"/>
    <lineage>
        <taxon>Bacteria</taxon>
        <taxon>Bacillati</taxon>
        <taxon>Actinomycetota</taxon>
        <taxon>Actinomycetes</taxon>
        <taxon>Kitasatosporales</taxon>
        <taxon>Streptomycetaceae</taxon>
        <taxon>Streptomyces</taxon>
    </lineage>
</organism>
<dbReference type="Pfam" id="PF05175">
    <property type="entry name" value="MTS"/>
    <property type="match status" value="1"/>
</dbReference>
<dbReference type="InterPro" id="IPR029063">
    <property type="entry name" value="SAM-dependent_MTases_sf"/>
</dbReference>
<evidence type="ECO:0000313" key="3">
    <source>
        <dbReference type="Proteomes" id="UP001382904"/>
    </source>
</evidence>
<evidence type="ECO:0000313" key="2">
    <source>
        <dbReference type="EMBL" id="MEJ8643873.1"/>
    </source>
</evidence>
<accession>A0ABU8U7K0</accession>
<dbReference type="InterPro" id="IPR007848">
    <property type="entry name" value="Small_mtfrase_dom"/>
</dbReference>
<feature type="domain" description="Methyltransferase small" evidence="1">
    <location>
        <begin position="137"/>
        <end position="252"/>
    </location>
</feature>